<dbReference type="PANTHER" id="PTHR12166">
    <property type="entry name" value="CALCIUM-DEPENDENT SECRETION ACTIVATOR"/>
    <property type="match status" value="1"/>
</dbReference>
<feature type="region of interest" description="Disordered" evidence="1">
    <location>
        <begin position="433"/>
        <end position="452"/>
    </location>
</feature>
<dbReference type="GO" id="GO:0016079">
    <property type="term" value="P:synaptic vesicle exocytosis"/>
    <property type="evidence" value="ECO:0007669"/>
    <property type="project" value="InterPro"/>
</dbReference>
<feature type="compositionally biased region" description="Basic and acidic residues" evidence="1">
    <location>
        <begin position="157"/>
        <end position="170"/>
    </location>
</feature>
<dbReference type="WBParaSite" id="EVEC_0000863401-mRNA-1">
    <property type="protein sequence ID" value="EVEC_0000863401-mRNA-1"/>
    <property type="gene ID" value="EVEC_0000863401"/>
</dbReference>
<dbReference type="STRING" id="51028.A0A0N4VDF1"/>
<evidence type="ECO:0000313" key="2">
    <source>
        <dbReference type="EMBL" id="VDD93367.1"/>
    </source>
</evidence>
<feature type="region of interest" description="Disordered" evidence="1">
    <location>
        <begin position="1"/>
        <end position="170"/>
    </location>
</feature>
<keyword evidence="3" id="KW-1185">Reference proteome</keyword>
<dbReference type="EMBL" id="UXUI01009271">
    <property type="protein sequence ID" value="VDD93367.1"/>
    <property type="molecule type" value="Genomic_DNA"/>
</dbReference>
<reference evidence="4" key="1">
    <citation type="submission" date="2017-02" db="UniProtKB">
        <authorList>
            <consortium name="WormBaseParasite"/>
        </authorList>
    </citation>
    <scope>IDENTIFICATION</scope>
</reference>
<evidence type="ECO:0000313" key="4">
    <source>
        <dbReference type="WBParaSite" id="EVEC_0000863401-mRNA-1"/>
    </source>
</evidence>
<organism evidence="4">
    <name type="scientific">Enterobius vermicularis</name>
    <name type="common">Human pinworm</name>
    <dbReference type="NCBI Taxonomy" id="51028"/>
    <lineage>
        <taxon>Eukaryota</taxon>
        <taxon>Metazoa</taxon>
        <taxon>Ecdysozoa</taxon>
        <taxon>Nematoda</taxon>
        <taxon>Chromadorea</taxon>
        <taxon>Rhabditida</taxon>
        <taxon>Spirurina</taxon>
        <taxon>Oxyuridomorpha</taxon>
        <taxon>Oxyuroidea</taxon>
        <taxon>Oxyuridae</taxon>
        <taxon>Enterobius</taxon>
    </lineage>
</organism>
<feature type="compositionally biased region" description="Basic and acidic residues" evidence="1">
    <location>
        <begin position="443"/>
        <end position="452"/>
    </location>
</feature>
<reference evidence="2 3" key="2">
    <citation type="submission" date="2018-10" db="EMBL/GenBank/DDBJ databases">
        <authorList>
            <consortium name="Pathogen Informatics"/>
        </authorList>
    </citation>
    <scope>NUCLEOTIDE SEQUENCE [LARGE SCALE GENOMIC DNA]</scope>
</reference>
<accession>A0A0N4VDF1</accession>
<dbReference type="AlphaFoldDB" id="A0A0N4VDF1"/>
<gene>
    <name evidence="2" type="ORF">EVEC_LOCUS8118</name>
</gene>
<proteinExistence type="predicted"/>
<dbReference type="GO" id="GO:1990504">
    <property type="term" value="P:dense core granule exocytosis"/>
    <property type="evidence" value="ECO:0007669"/>
    <property type="project" value="InterPro"/>
</dbReference>
<dbReference type="PANTHER" id="PTHR12166:SF8">
    <property type="entry name" value="CALCIUM-DEPENDENT SECRETION ACTIVATOR"/>
    <property type="match status" value="1"/>
</dbReference>
<feature type="compositionally biased region" description="Polar residues" evidence="1">
    <location>
        <begin position="133"/>
        <end position="148"/>
    </location>
</feature>
<dbReference type="Proteomes" id="UP000274131">
    <property type="component" value="Unassembled WGS sequence"/>
</dbReference>
<feature type="compositionally biased region" description="Polar residues" evidence="1">
    <location>
        <begin position="34"/>
        <end position="79"/>
    </location>
</feature>
<dbReference type="GO" id="GO:0098793">
    <property type="term" value="C:presynapse"/>
    <property type="evidence" value="ECO:0007669"/>
    <property type="project" value="GOC"/>
</dbReference>
<feature type="compositionally biased region" description="Polar residues" evidence="1">
    <location>
        <begin position="99"/>
        <end position="123"/>
    </location>
</feature>
<dbReference type="OrthoDB" id="10063282at2759"/>
<protein>
    <submittedName>
        <fullName evidence="4">Calcium-dependent secretion activator</fullName>
    </submittedName>
</protein>
<name>A0A0N4VDF1_ENTVE</name>
<evidence type="ECO:0000256" key="1">
    <source>
        <dbReference type="SAM" id="MobiDB-lite"/>
    </source>
</evidence>
<dbReference type="InterPro" id="IPR033227">
    <property type="entry name" value="CAPS"/>
</dbReference>
<evidence type="ECO:0000313" key="3">
    <source>
        <dbReference type="Proteomes" id="UP000274131"/>
    </source>
</evidence>
<sequence>MLGASSSSEDDDEDQRLRDRDEASDILSLPFHQVNVSMSPRSNSPAPSDSISQVNMPYRGDSSSTRASGSINLNGSFKTGHSVETPVSQKRSLLPDVSQDVSQGTTIPMQSFDSASQSHSLKPQDSEEMADSNEATLNEQQELTTPLQVPQEPAAKISKEEEEKLKAEKEEEEHKQMLQLYVFVARCIAYHFNAKQPTDMAKRQLKVTKQDLARTKDRFQAFLKGETQIATDEAFTKAVDSYFESFLKSSRVSKVIELGALSQHDFREVFRCNVDKRIRSLPEIDGLSKETVLNSWMTKFDTIMRGEDDGVHQGRSRLRGFNQSNADLILGKEQLYDMFQQILGVKKFEHQIIFNALQLLYESHLQLDNPDEQAAAIRREVATKEETLKDFHKMKKIMPKFVVKDMETLFIDETRQSINLLIANLESVPLAGKQGMGRRKDGKAKTRYDVGL</sequence>